<evidence type="ECO:0000256" key="4">
    <source>
        <dbReference type="ARBA" id="ARBA00022723"/>
    </source>
</evidence>
<dbReference type="PANTHER" id="PTHR47354:SF1">
    <property type="entry name" value="CARNITINE MONOOXYGENASE REDUCTASE SUBUNIT"/>
    <property type="match status" value="1"/>
</dbReference>
<keyword evidence="11" id="KW-1185">Reference proteome</keyword>
<dbReference type="GO" id="GO:0051537">
    <property type="term" value="F:2 iron, 2 sulfur cluster binding"/>
    <property type="evidence" value="ECO:0007669"/>
    <property type="project" value="UniProtKB-KW"/>
</dbReference>
<evidence type="ECO:0000313" key="11">
    <source>
        <dbReference type="Proteomes" id="UP000675781"/>
    </source>
</evidence>
<keyword evidence="2" id="KW-0285">Flavoprotein</keyword>
<evidence type="ECO:0000256" key="5">
    <source>
        <dbReference type="ARBA" id="ARBA00023002"/>
    </source>
</evidence>
<keyword evidence="6" id="KW-0408">Iron</keyword>
<feature type="domain" description="2Fe-2S ferredoxin-type" evidence="8">
    <location>
        <begin position="231"/>
        <end position="316"/>
    </location>
</feature>
<organism evidence="10 11">
    <name type="scientific">Actinospica durhamensis</name>
    <dbReference type="NCBI Taxonomy" id="1508375"/>
    <lineage>
        <taxon>Bacteria</taxon>
        <taxon>Bacillati</taxon>
        <taxon>Actinomycetota</taxon>
        <taxon>Actinomycetes</taxon>
        <taxon>Catenulisporales</taxon>
        <taxon>Actinospicaceae</taxon>
        <taxon>Actinospica</taxon>
    </lineage>
</organism>
<dbReference type="CDD" id="cd00207">
    <property type="entry name" value="fer2"/>
    <property type="match status" value="1"/>
</dbReference>
<sequence>MQAADVKVVVTERVEAAVGVVSLTLGAVDGGALPPWSPGAHIDLHLREDLVRQYSLCGDPEDRAHWRIAVLRETGGRGGSVFVHDELAVGTALSVSAPRNNFALLPARRYLFIAGGIGITPLLPMIAQAHAEDAEWGLLYGGRTRGSMAFAKRLATRHGARVQVRPQDEHGLLDLAAHLAEPDEETLIYACGPEPMLAAVAAASAHWPSGALRVERFTPVEVGEPVRADAFDVVLARSGTRVTVRPGCSILETVEAAGVDVLSSCREGTCGTCETAVLAGVPEHRDSLLTPDERESNEIMFICVSRSLSPELTLDL</sequence>
<dbReference type="Gene3D" id="2.40.30.10">
    <property type="entry name" value="Translation factors"/>
    <property type="match status" value="1"/>
</dbReference>
<keyword evidence="5" id="KW-0560">Oxidoreductase</keyword>
<dbReference type="Gene3D" id="3.40.50.80">
    <property type="entry name" value="Nucleotide-binding domain of ferredoxin-NADP reductase (FNR) module"/>
    <property type="match status" value="1"/>
</dbReference>
<dbReference type="PRINTS" id="PR00409">
    <property type="entry name" value="PHDIOXRDTASE"/>
</dbReference>
<reference evidence="10" key="1">
    <citation type="submission" date="2021-04" db="EMBL/GenBank/DDBJ databases">
        <title>Genome based classification of Actinospica acidithermotolerans sp. nov., an actinobacterium isolated from an Indonesian hot spring.</title>
        <authorList>
            <person name="Kusuma A.B."/>
            <person name="Putra K.E."/>
            <person name="Nafisah S."/>
            <person name="Loh J."/>
            <person name="Nouioui I."/>
            <person name="Goodfellow M."/>
        </authorList>
    </citation>
    <scope>NUCLEOTIDE SEQUENCE</scope>
    <source>
        <strain evidence="10">CSCA 57</strain>
    </source>
</reference>
<dbReference type="PROSITE" id="PS51384">
    <property type="entry name" value="FAD_FR"/>
    <property type="match status" value="1"/>
</dbReference>
<dbReference type="InterPro" id="IPR039261">
    <property type="entry name" value="FNR_nucleotide-bd"/>
</dbReference>
<dbReference type="InterPro" id="IPR001041">
    <property type="entry name" value="2Fe-2S_ferredoxin-type"/>
</dbReference>
<dbReference type="SUPFAM" id="SSF63380">
    <property type="entry name" value="Riboflavin synthase domain-like"/>
    <property type="match status" value="1"/>
</dbReference>
<dbReference type="CDD" id="cd06185">
    <property type="entry name" value="PDR_like"/>
    <property type="match status" value="1"/>
</dbReference>
<dbReference type="Pfam" id="PF00175">
    <property type="entry name" value="NAD_binding_1"/>
    <property type="match status" value="1"/>
</dbReference>
<feature type="domain" description="FAD-binding FR-type" evidence="9">
    <location>
        <begin position="1"/>
        <end position="105"/>
    </location>
</feature>
<dbReference type="GO" id="GO:0016491">
    <property type="term" value="F:oxidoreductase activity"/>
    <property type="evidence" value="ECO:0007669"/>
    <property type="project" value="UniProtKB-KW"/>
</dbReference>
<keyword evidence="7" id="KW-0411">Iron-sulfur</keyword>
<evidence type="ECO:0000256" key="6">
    <source>
        <dbReference type="ARBA" id="ARBA00023004"/>
    </source>
</evidence>
<dbReference type="AlphaFoldDB" id="A0A941EVR2"/>
<comment type="cofactor">
    <cofactor evidence="1">
        <name>FAD</name>
        <dbReference type="ChEBI" id="CHEBI:57692"/>
    </cofactor>
</comment>
<evidence type="ECO:0000256" key="3">
    <source>
        <dbReference type="ARBA" id="ARBA00022714"/>
    </source>
</evidence>
<name>A0A941EVR2_9ACTN</name>
<dbReference type="Proteomes" id="UP000675781">
    <property type="component" value="Unassembled WGS sequence"/>
</dbReference>
<dbReference type="GO" id="GO:0046872">
    <property type="term" value="F:metal ion binding"/>
    <property type="evidence" value="ECO:0007669"/>
    <property type="project" value="UniProtKB-KW"/>
</dbReference>
<dbReference type="PANTHER" id="PTHR47354">
    <property type="entry name" value="NADH OXIDOREDUCTASE HCR"/>
    <property type="match status" value="1"/>
</dbReference>
<evidence type="ECO:0000259" key="8">
    <source>
        <dbReference type="PROSITE" id="PS51085"/>
    </source>
</evidence>
<dbReference type="InterPro" id="IPR017927">
    <property type="entry name" value="FAD-bd_FR_type"/>
</dbReference>
<proteinExistence type="predicted"/>
<dbReference type="InterPro" id="IPR036010">
    <property type="entry name" value="2Fe-2S_ferredoxin-like_sf"/>
</dbReference>
<evidence type="ECO:0000313" key="10">
    <source>
        <dbReference type="EMBL" id="MBR7838163.1"/>
    </source>
</evidence>
<dbReference type="Pfam" id="PF00111">
    <property type="entry name" value="Fer2"/>
    <property type="match status" value="1"/>
</dbReference>
<dbReference type="InterPro" id="IPR012675">
    <property type="entry name" value="Beta-grasp_dom_sf"/>
</dbReference>
<evidence type="ECO:0000259" key="9">
    <source>
        <dbReference type="PROSITE" id="PS51384"/>
    </source>
</evidence>
<dbReference type="InterPro" id="IPR017938">
    <property type="entry name" value="Riboflavin_synthase-like_b-brl"/>
</dbReference>
<evidence type="ECO:0000256" key="1">
    <source>
        <dbReference type="ARBA" id="ARBA00001974"/>
    </source>
</evidence>
<gene>
    <name evidence="10" type="ORF">KDL01_33130</name>
</gene>
<evidence type="ECO:0000256" key="7">
    <source>
        <dbReference type="ARBA" id="ARBA00023014"/>
    </source>
</evidence>
<protein>
    <submittedName>
        <fullName evidence="10">Oxidoreductase</fullName>
    </submittedName>
</protein>
<dbReference type="InterPro" id="IPR050415">
    <property type="entry name" value="MRET"/>
</dbReference>
<dbReference type="InterPro" id="IPR006058">
    <property type="entry name" value="2Fe2S_fd_BS"/>
</dbReference>
<dbReference type="SUPFAM" id="SSF54292">
    <property type="entry name" value="2Fe-2S ferredoxin-like"/>
    <property type="match status" value="1"/>
</dbReference>
<comment type="caution">
    <text evidence="10">The sequence shown here is derived from an EMBL/GenBank/DDBJ whole genome shotgun (WGS) entry which is preliminary data.</text>
</comment>
<dbReference type="InterPro" id="IPR001433">
    <property type="entry name" value="OxRdtase_FAD/NAD-bd"/>
</dbReference>
<evidence type="ECO:0000256" key="2">
    <source>
        <dbReference type="ARBA" id="ARBA00022630"/>
    </source>
</evidence>
<dbReference type="PROSITE" id="PS51085">
    <property type="entry name" value="2FE2S_FER_2"/>
    <property type="match status" value="1"/>
</dbReference>
<dbReference type="PROSITE" id="PS00197">
    <property type="entry name" value="2FE2S_FER_1"/>
    <property type="match status" value="1"/>
</dbReference>
<dbReference type="Gene3D" id="3.10.20.30">
    <property type="match status" value="1"/>
</dbReference>
<dbReference type="SUPFAM" id="SSF52343">
    <property type="entry name" value="Ferredoxin reductase-like, C-terminal NADP-linked domain"/>
    <property type="match status" value="1"/>
</dbReference>
<dbReference type="EMBL" id="JAGSOG010000263">
    <property type="protein sequence ID" value="MBR7838163.1"/>
    <property type="molecule type" value="Genomic_DNA"/>
</dbReference>
<accession>A0A941EVR2</accession>
<keyword evidence="3" id="KW-0001">2Fe-2S</keyword>
<keyword evidence="4" id="KW-0479">Metal-binding</keyword>